<feature type="domain" description="Myb-like" evidence="7">
    <location>
        <begin position="11"/>
        <end position="63"/>
    </location>
</feature>
<dbReference type="PANTHER" id="PTHR47997:SF28">
    <property type="entry name" value="TRANSCRIPTION FACTOR MYB15-LIKE"/>
    <property type="match status" value="1"/>
</dbReference>
<evidence type="ECO:0000256" key="2">
    <source>
        <dbReference type="ARBA" id="ARBA00022737"/>
    </source>
</evidence>
<protein>
    <submittedName>
        <fullName evidence="9">Homeodomain-like protein</fullName>
    </submittedName>
</protein>
<dbReference type="PROSITE" id="PS51294">
    <property type="entry name" value="HTH_MYB"/>
    <property type="match status" value="2"/>
</dbReference>
<comment type="subcellular location">
    <subcellularLocation>
        <location evidence="1">Nucleus</location>
    </subcellularLocation>
</comment>
<accession>A0A2U1PNF6</accession>
<reference evidence="9 10" key="1">
    <citation type="journal article" date="2018" name="Mol. Plant">
        <title>The genome of Artemisia annua provides insight into the evolution of Asteraceae family and artemisinin biosynthesis.</title>
        <authorList>
            <person name="Shen Q."/>
            <person name="Zhang L."/>
            <person name="Liao Z."/>
            <person name="Wang S."/>
            <person name="Yan T."/>
            <person name="Shi P."/>
            <person name="Liu M."/>
            <person name="Fu X."/>
            <person name="Pan Q."/>
            <person name="Wang Y."/>
            <person name="Lv Z."/>
            <person name="Lu X."/>
            <person name="Zhang F."/>
            <person name="Jiang W."/>
            <person name="Ma Y."/>
            <person name="Chen M."/>
            <person name="Hao X."/>
            <person name="Li L."/>
            <person name="Tang Y."/>
            <person name="Lv G."/>
            <person name="Zhou Y."/>
            <person name="Sun X."/>
            <person name="Brodelius P.E."/>
            <person name="Rose J.K.C."/>
            <person name="Tang K."/>
        </authorList>
    </citation>
    <scope>NUCLEOTIDE SEQUENCE [LARGE SCALE GENOMIC DNA]</scope>
    <source>
        <strain evidence="10">cv. Huhao1</strain>
        <tissue evidence="9">Leaf</tissue>
    </source>
</reference>
<evidence type="ECO:0000256" key="3">
    <source>
        <dbReference type="ARBA" id="ARBA00023015"/>
    </source>
</evidence>
<dbReference type="STRING" id="35608.A0A2U1PNF6"/>
<dbReference type="PROSITE" id="PS50090">
    <property type="entry name" value="MYB_LIKE"/>
    <property type="match status" value="2"/>
</dbReference>
<evidence type="ECO:0000313" key="9">
    <source>
        <dbReference type="EMBL" id="PWA87301.1"/>
    </source>
</evidence>
<evidence type="ECO:0000259" key="7">
    <source>
        <dbReference type="PROSITE" id="PS50090"/>
    </source>
</evidence>
<dbReference type="InterPro" id="IPR017930">
    <property type="entry name" value="Myb_dom"/>
</dbReference>
<evidence type="ECO:0000256" key="1">
    <source>
        <dbReference type="ARBA" id="ARBA00004123"/>
    </source>
</evidence>
<evidence type="ECO:0000259" key="8">
    <source>
        <dbReference type="PROSITE" id="PS51294"/>
    </source>
</evidence>
<evidence type="ECO:0000256" key="6">
    <source>
        <dbReference type="ARBA" id="ARBA00023242"/>
    </source>
</evidence>
<dbReference type="EMBL" id="PKPP01000927">
    <property type="protein sequence ID" value="PWA87301.1"/>
    <property type="molecule type" value="Genomic_DNA"/>
</dbReference>
<evidence type="ECO:0000256" key="4">
    <source>
        <dbReference type="ARBA" id="ARBA00023125"/>
    </source>
</evidence>
<dbReference type="PANTHER" id="PTHR47997">
    <property type="entry name" value="MYB DOMAIN PROTEIN 55"/>
    <property type="match status" value="1"/>
</dbReference>
<dbReference type="FunFam" id="1.10.10.60:FF:000001">
    <property type="entry name" value="MYB-related transcription factor"/>
    <property type="match status" value="1"/>
</dbReference>
<evidence type="ECO:0000256" key="5">
    <source>
        <dbReference type="ARBA" id="ARBA00023163"/>
    </source>
</evidence>
<dbReference type="InterPro" id="IPR051953">
    <property type="entry name" value="Plant_SW-associated_TFs"/>
</dbReference>
<comment type="caution">
    <text evidence="9">The sequence shown here is derived from an EMBL/GenBank/DDBJ whole genome shotgun (WGS) entry which is preliminary data.</text>
</comment>
<dbReference type="SUPFAM" id="SSF46689">
    <property type="entry name" value="Homeodomain-like"/>
    <property type="match status" value="1"/>
</dbReference>
<dbReference type="OrthoDB" id="2143914at2759"/>
<dbReference type="InterPro" id="IPR009057">
    <property type="entry name" value="Homeodomain-like_sf"/>
</dbReference>
<proteinExistence type="predicted"/>
<keyword evidence="9" id="KW-0371">Homeobox</keyword>
<feature type="domain" description="HTH myb-type" evidence="8">
    <location>
        <begin position="11"/>
        <end position="63"/>
    </location>
</feature>
<feature type="domain" description="Myb-like" evidence="7">
    <location>
        <begin position="64"/>
        <end position="114"/>
    </location>
</feature>
<dbReference type="Gene3D" id="1.10.10.60">
    <property type="entry name" value="Homeodomain-like"/>
    <property type="match status" value="2"/>
</dbReference>
<sequence>MRMKSPKSDMKKGIKKAPWCVEEDQKLISYINRYGIWNWSHMPRFAGLSRSGKSCRLRWMNYLRPNLKRGKFSKEEEEIILVSHSHLGNRWSIIASRLPGRSDNDVKNYWHSHLKKRASKQNLVCEKTEQIDMTSSPTSDTESVLNIQQPADHMNDYFESTFTFEEHYSSSNCSAITTDQQFEFQDNCYNTVSPGTIDDLQCFWDLLCPVENLELRNNHLDLFSSAYGLHDSNNESVTSCSFYNSNNYISRKVPSDPNGFDDGLF</sequence>
<keyword evidence="2" id="KW-0677">Repeat</keyword>
<feature type="domain" description="HTH myb-type" evidence="8">
    <location>
        <begin position="64"/>
        <end position="118"/>
    </location>
</feature>
<organism evidence="9 10">
    <name type="scientific">Artemisia annua</name>
    <name type="common">Sweet wormwood</name>
    <dbReference type="NCBI Taxonomy" id="35608"/>
    <lineage>
        <taxon>Eukaryota</taxon>
        <taxon>Viridiplantae</taxon>
        <taxon>Streptophyta</taxon>
        <taxon>Embryophyta</taxon>
        <taxon>Tracheophyta</taxon>
        <taxon>Spermatophyta</taxon>
        <taxon>Magnoliopsida</taxon>
        <taxon>eudicotyledons</taxon>
        <taxon>Gunneridae</taxon>
        <taxon>Pentapetalae</taxon>
        <taxon>asterids</taxon>
        <taxon>campanulids</taxon>
        <taxon>Asterales</taxon>
        <taxon>Asteraceae</taxon>
        <taxon>Asteroideae</taxon>
        <taxon>Anthemideae</taxon>
        <taxon>Artemisiinae</taxon>
        <taxon>Artemisia</taxon>
    </lineage>
</organism>
<keyword evidence="5" id="KW-0804">Transcription</keyword>
<dbReference type="SMART" id="SM00717">
    <property type="entry name" value="SANT"/>
    <property type="match status" value="2"/>
</dbReference>
<dbReference type="InterPro" id="IPR001005">
    <property type="entry name" value="SANT/Myb"/>
</dbReference>
<dbReference type="GO" id="GO:0003677">
    <property type="term" value="F:DNA binding"/>
    <property type="evidence" value="ECO:0007669"/>
    <property type="project" value="UniProtKB-KW"/>
</dbReference>
<keyword evidence="10" id="KW-1185">Reference proteome</keyword>
<dbReference type="GO" id="GO:0005634">
    <property type="term" value="C:nucleus"/>
    <property type="evidence" value="ECO:0007669"/>
    <property type="project" value="UniProtKB-SubCell"/>
</dbReference>
<gene>
    <name evidence="9" type="ORF">CTI12_AA126610</name>
</gene>
<dbReference type="AlphaFoldDB" id="A0A2U1PNF6"/>
<keyword evidence="6" id="KW-0539">Nucleus</keyword>
<keyword evidence="3" id="KW-0805">Transcription regulation</keyword>
<keyword evidence="4 9" id="KW-0238">DNA-binding</keyword>
<name>A0A2U1PNF6_ARTAN</name>
<dbReference type="Proteomes" id="UP000245207">
    <property type="component" value="Unassembled WGS sequence"/>
</dbReference>
<dbReference type="Pfam" id="PF00249">
    <property type="entry name" value="Myb_DNA-binding"/>
    <property type="match status" value="2"/>
</dbReference>
<evidence type="ECO:0000313" key="10">
    <source>
        <dbReference type="Proteomes" id="UP000245207"/>
    </source>
</evidence>
<dbReference type="CDD" id="cd00167">
    <property type="entry name" value="SANT"/>
    <property type="match status" value="2"/>
</dbReference>